<protein>
    <submittedName>
        <fullName evidence="1">Putative acetyltransferase</fullName>
    </submittedName>
</protein>
<gene>
    <name evidence="1" type="ORF">SAMN04488558_10751</name>
</gene>
<dbReference type="SUPFAM" id="SSF55729">
    <property type="entry name" value="Acyl-CoA N-acyltransferases (Nat)"/>
    <property type="match status" value="1"/>
</dbReference>
<name>A0A1H9EJC7_9LACT</name>
<keyword evidence="1" id="KW-0808">Transferase</keyword>
<dbReference type="EMBL" id="FOEN01000007">
    <property type="protein sequence ID" value="SEQ25715.1"/>
    <property type="molecule type" value="Genomic_DNA"/>
</dbReference>
<sequence length="90" mass="10148">MAPLAVLSEGISSQLVRQGHQIARKLSFPYSIVLGNPAYYQRFGYRPADQFGINSPFEVAKEYFMALKLDSAAMTLSGTMRYDQAFKIYN</sequence>
<accession>A0A1H9EJC7</accession>
<keyword evidence="2" id="KW-1185">Reference proteome</keyword>
<evidence type="ECO:0000313" key="2">
    <source>
        <dbReference type="Proteomes" id="UP000198833"/>
    </source>
</evidence>
<organism evidence="1 2">
    <name type="scientific">Ignavigranum ruoffiae</name>
    <dbReference type="NCBI Taxonomy" id="89093"/>
    <lineage>
        <taxon>Bacteria</taxon>
        <taxon>Bacillati</taxon>
        <taxon>Bacillota</taxon>
        <taxon>Bacilli</taxon>
        <taxon>Lactobacillales</taxon>
        <taxon>Aerococcaceae</taxon>
        <taxon>Ignavigranum</taxon>
    </lineage>
</organism>
<dbReference type="Gene3D" id="3.40.630.30">
    <property type="match status" value="1"/>
</dbReference>
<dbReference type="InterPro" id="IPR016181">
    <property type="entry name" value="Acyl_CoA_acyltransferase"/>
</dbReference>
<dbReference type="RefSeq" id="WP_092571992.1">
    <property type="nucleotide sequence ID" value="NZ_CALUDV010000053.1"/>
</dbReference>
<dbReference type="GO" id="GO:0016740">
    <property type="term" value="F:transferase activity"/>
    <property type="evidence" value="ECO:0007669"/>
    <property type="project" value="UniProtKB-KW"/>
</dbReference>
<reference evidence="1 2" key="1">
    <citation type="submission" date="2016-10" db="EMBL/GenBank/DDBJ databases">
        <authorList>
            <person name="de Groot N.N."/>
        </authorList>
    </citation>
    <scope>NUCLEOTIDE SEQUENCE [LARGE SCALE GENOMIC DNA]</scope>
    <source>
        <strain evidence="1 2">DSM 15695</strain>
    </source>
</reference>
<dbReference type="Proteomes" id="UP000198833">
    <property type="component" value="Unassembled WGS sequence"/>
</dbReference>
<evidence type="ECO:0000313" key="1">
    <source>
        <dbReference type="EMBL" id="SEQ25715.1"/>
    </source>
</evidence>
<proteinExistence type="predicted"/>
<dbReference type="STRING" id="89093.SAMN04488558_10751"/>
<dbReference type="AlphaFoldDB" id="A0A1H9EJC7"/>